<name>A6FYF0_9BACT</name>
<evidence type="ECO:0000313" key="5">
    <source>
        <dbReference type="Proteomes" id="UP000005801"/>
    </source>
</evidence>
<protein>
    <submittedName>
        <fullName evidence="4">Putative RTX family exoprotein</fullName>
    </submittedName>
</protein>
<feature type="region of interest" description="Disordered" evidence="2">
    <location>
        <begin position="21"/>
        <end position="89"/>
    </location>
</feature>
<dbReference type="InterPro" id="IPR058923">
    <property type="entry name" value="RCC1-like_dom"/>
</dbReference>
<keyword evidence="5" id="KW-1185">Reference proteome</keyword>
<dbReference type="STRING" id="391625.PPSIR1_40100"/>
<comment type="caution">
    <text evidence="4">The sequence shown here is derived from an EMBL/GenBank/DDBJ whole genome shotgun (WGS) entry which is preliminary data.</text>
</comment>
<gene>
    <name evidence="4" type="ORF">PPSIR1_40100</name>
</gene>
<feature type="compositionally biased region" description="Acidic residues" evidence="2">
    <location>
        <begin position="60"/>
        <end position="69"/>
    </location>
</feature>
<dbReference type="PANTHER" id="PTHR22870">
    <property type="entry name" value="REGULATOR OF CHROMOSOME CONDENSATION"/>
    <property type="match status" value="1"/>
</dbReference>
<dbReference type="SUPFAM" id="SSF50985">
    <property type="entry name" value="RCC1/BLIP-II"/>
    <property type="match status" value="1"/>
</dbReference>
<dbReference type="PANTHER" id="PTHR22870:SF408">
    <property type="entry name" value="OS09G0560450 PROTEIN"/>
    <property type="match status" value="1"/>
</dbReference>
<dbReference type="eggNOG" id="COG5184">
    <property type="taxonomic scope" value="Bacteria"/>
</dbReference>
<dbReference type="InterPro" id="IPR051210">
    <property type="entry name" value="Ub_ligase/GEF_domain"/>
</dbReference>
<evidence type="ECO:0000259" key="3">
    <source>
        <dbReference type="Pfam" id="PF25390"/>
    </source>
</evidence>
<dbReference type="Pfam" id="PF25390">
    <property type="entry name" value="WD40_RLD"/>
    <property type="match status" value="1"/>
</dbReference>
<dbReference type="InterPro" id="IPR000408">
    <property type="entry name" value="Reg_chr_condens"/>
</dbReference>
<dbReference type="EMBL" id="ABCS01000004">
    <property type="protein sequence ID" value="EDM81222.1"/>
    <property type="molecule type" value="Genomic_DNA"/>
</dbReference>
<feature type="compositionally biased region" description="Low complexity" evidence="2">
    <location>
        <begin position="47"/>
        <end position="59"/>
    </location>
</feature>
<organism evidence="4 5">
    <name type="scientific">Plesiocystis pacifica SIR-1</name>
    <dbReference type="NCBI Taxonomy" id="391625"/>
    <lineage>
        <taxon>Bacteria</taxon>
        <taxon>Pseudomonadati</taxon>
        <taxon>Myxococcota</taxon>
        <taxon>Polyangia</taxon>
        <taxon>Nannocystales</taxon>
        <taxon>Nannocystaceae</taxon>
        <taxon>Plesiocystis</taxon>
    </lineage>
</organism>
<feature type="compositionally biased region" description="Pro residues" evidence="2">
    <location>
        <begin position="76"/>
        <end position="87"/>
    </location>
</feature>
<dbReference type="PRINTS" id="PR00633">
    <property type="entry name" value="RCCNDNSATION"/>
</dbReference>
<dbReference type="Proteomes" id="UP000005801">
    <property type="component" value="Unassembled WGS sequence"/>
</dbReference>
<accession>A6FYF0</accession>
<evidence type="ECO:0000256" key="2">
    <source>
        <dbReference type="SAM" id="MobiDB-lite"/>
    </source>
</evidence>
<dbReference type="AlphaFoldDB" id="A6FYF0"/>
<evidence type="ECO:0000313" key="4">
    <source>
        <dbReference type="EMBL" id="EDM81222.1"/>
    </source>
</evidence>
<dbReference type="InterPro" id="IPR009091">
    <property type="entry name" value="RCC1/BLIP-II"/>
</dbReference>
<evidence type="ECO:0000256" key="1">
    <source>
        <dbReference type="ARBA" id="ARBA00022737"/>
    </source>
</evidence>
<dbReference type="PROSITE" id="PS50012">
    <property type="entry name" value="RCC1_3"/>
    <property type="match status" value="4"/>
</dbReference>
<proteinExistence type="predicted"/>
<keyword evidence="1" id="KW-0677">Repeat</keyword>
<reference evidence="4 5" key="1">
    <citation type="submission" date="2007-06" db="EMBL/GenBank/DDBJ databases">
        <authorList>
            <person name="Shimkets L."/>
            <person name="Ferriera S."/>
            <person name="Johnson J."/>
            <person name="Kravitz S."/>
            <person name="Beeson K."/>
            <person name="Sutton G."/>
            <person name="Rogers Y.-H."/>
            <person name="Friedman R."/>
            <person name="Frazier M."/>
            <person name="Venter J.C."/>
        </authorList>
    </citation>
    <scope>NUCLEOTIDE SEQUENCE [LARGE SCALE GENOMIC DNA]</scope>
    <source>
        <strain evidence="4 5">SIR-1</strain>
    </source>
</reference>
<dbReference type="PROSITE" id="PS51257">
    <property type="entry name" value="PROKAR_LIPOPROTEIN"/>
    <property type="match status" value="1"/>
</dbReference>
<dbReference type="Gene3D" id="2.130.10.30">
    <property type="entry name" value="Regulator of chromosome condensation 1/beta-lactamase-inhibitor protein II"/>
    <property type="match status" value="2"/>
</dbReference>
<sequence length="714" mass="73011">MRLQLGPHAAVLATMASLACNPGPVTLDGDGEAESESDTQASDEVGESSSESSGSSAEASEVETDDFTETDTPADLPEPPPDPPPPASVVEVAVGRLHTCVILDDASIACWGRNEDGRLGKGHMEDLGDDEFPCGRVDIGGPAVAIDSGRSHSCAVRDDGAVYCWGYGHNGQLGYGNGDNVGNNEAVVEVAPVDVGDAAEVVFVGPYTSCARTVGQDLVCWGTRHGYPGLGRLGDNEHPSSAGAVDVGGVVIDMGFSSGNACAVLDGGAVRCWGVASSALGYDLGEPIGDDETPASVSPLELSGPAIAIDGGWSHMCALLEDGGVQCWGWNGEGQLGYGNWDEIGDDEAPASAGTVKLGEPAVAITAGSDHSCAVTASGALYCWGDDDSGQLGYPGNQGFVGGEIDPVDAGAVALPGAANAVGGGYAHTCALLGDALHCWGAGWAGQLGTASQGEVLDPATTEPVGVDCPDCCAIEPEPEERLDGERDVRIYVESVEALPATIVDGASLRVQGAYWPVLQCEGCNPTFVVRDGADQTLLFAHTADYALDPGDAVLASLGIDEGQWYAPLELSVVDPQLCGPIVDDCMGVGARLAIDVSAPGLPDARVLDSTLGLVGDGLTLSANTVETWSDGLCDEGSVPYALTLARRACAPDCGPVSVAESCEAPAQDLLWAGISFDRKPVEVAYDLDCVALDIVDEPAPFSWALELDCVGYP</sequence>
<dbReference type="RefSeq" id="WP_006969499.1">
    <property type="nucleotide sequence ID" value="NZ_ABCS01000004.1"/>
</dbReference>
<feature type="domain" description="RCC1-like" evidence="3">
    <location>
        <begin position="73"/>
        <end position="394"/>
    </location>
</feature>